<sequence>MASASGCHGKPINEGDERAAGRRPANDFHNVAAKKLMKTSRTLFIEIYGGRQAYYYNEVNSHDEPVKMSRTALRESENGFAGLRHFNTFTVTHRRAAICGCDDGQRFSIDTGTALNLPWPRPPAPAGDGGLQVVHVCMYVCISSQHYDEAEVRRALPSIASQ</sequence>
<feature type="compositionally biased region" description="Basic and acidic residues" evidence="1">
    <location>
        <begin position="11"/>
        <end position="24"/>
    </location>
</feature>
<dbReference type="Proteomes" id="UP000001058">
    <property type="component" value="Unassembled WGS sequence"/>
</dbReference>
<proteinExistence type="predicted"/>
<accession>D8U3L6</accession>
<dbReference type="KEGG" id="vcn:VOLCADRAFT_93985"/>
<protein>
    <submittedName>
        <fullName evidence="2">Uncharacterized protein</fullName>
    </submittedName>
</protein>
<organism evidence="3">
    <name type="scientific">Volvox carteri f. nagariensis</name>
    <dbReference type="NCBI Taxonomy" id="3068"/>
    <lineage>
        <taxon>Eukaryota</taxon>
        <taxon>Viridiplantae</taxon>
        <taxon>Chlorophyta</taxon>
        <taxon>core chlorophytes</taxon>
        <taxon>Chlorophyceae</taxon>
        <taxon>CS clade</taxon>
        <taxon>Chlamydomonadales</taxon>
        <taxon>Volvocaceae</taxon>
        <taxon>Volvox</taxon>
    </lineage>
</organism>
<dbReference type="RefSeq" id="XP_002953321.1">
    <property type="nucleotide sequence ID" value="XM_002953275.1"/>
</dbReference>
<dbReference type="InParanoid" id="D8U3L6"/>
<keyword evidence="3" id="KW-1185">Reference proteome</keyword>
<reference evidence="2 3" key="1">
    <citation type="journal article" date="2010" name="Science">
        <title>Genomic analysis of organismal complexity in the multicellular green alga Volvox carteri.</title>
        <authorList>
            <person name="Prochnik S.E."/>
            <person name="Umen J."/>
            <person name="Nedelcu A.M."/>
            <person name="Hallmann A."/>
            <person name="Miller S.M."/>
            <person name="Nishii I."/>
            <person name="Ferris P."/>
            <person name="Kuo A."/>
            <person name="Mitros T."/>
            <person name="Fritz-Laylin L.K."/>
            <person name="Hellsten U."/>
            <person name="Chapman J."/>
            <person name="Simakov O."/>
            <person name="Rensing S.A."/>
            <person name="Terry A."/>
            <person name="Pangilinan J."/>
            <person name="Kapitonov V."/>
            <person name="Jurka J."/>
            <person name="Salamov A."/>
            <person name="Shapiro H."/>
            <person name="Schmutz J."/>
            <person name="Grimwood J."/>
            <person name="Lindquist E."/>
            <person name="Lucas S."/>
            <person name="Grigoriev I.V."/>
            <person name="Schmitt R."/>
            <person name="Kirk D."/>
            <person name="Rokhsar D.S."/>
        </authorList>
    </citation>
    <scope>NUCLEOTIDE SEQUENCE [LARGE SCALE GENOMIC DNA]</scope>
    <source>
        <strain evidence="3">f. Nagariensis / Eve</strain>
    </source>
</reference>
<name>D8U3L6_VOLCA</name>
<gene>
    <name evidence="2" type="ORF">VOLCADRAFT_93985</name>
</gene>
<evidence type="ECO:0000313" key="2">
    <source>
        <dbReference type="EMBL" id="EFJ45631.1"/>
    </source>
</evidence>
<evidence type="ECO:0000313" key="3">
    <source>
        <dbReference type="Proteomes" id="UP000001058"/>
    </source>
</evidence>
<dbReference type="AlphaFoldDB" id="D8U3L6"/>
<dbReference type="EMBL" id="GL378356">
    <property type="protein sequence ID" value="EFJ45631.1"/>
    <property type="molecule type" value="Genomic_DNA"/>
</dbReference>
<dbReference type="GeneID" id="9622249"/>
<evidence type="ECO:0000256" key="1">
    <source>
        <dbReference type="SAM" id="MobiDB-lite"/>
    </source>
</evidence>
<feature type="region of interest" description="Disordered" evidence="1">
    <location>
        <begin position="1"/>
        <end position="24"/>
    </location>
</feature>